<comment type="caution">
    <text evidence="2">The sequence shown here is derived from an EMBL/GenBank/DDBJ whole genome shotgun (WGS) entry which is preliminary data.</text>
</comment>
<dbReference type="InterPro" id="IPR000999">
    <property type="entry name" value="RNase_III_dom"/>
</dbReference>
<sequence length="227" mass="25220">MTISSIMRARIALTNVARNVECTRSIYLHKGPRVAGLKRDPEQVFVTNQGYKYGTDSENIKNIKQFLSDKYAVSDELTLQCLTHKSFGNGIKPHNEKLYALGSKLVQLYFAKYVIDTPNTNNESAINGKNFDVIGTPIAKELGSRMALGIFAKQNGLNSVMFWKSYNNKVNFASSGEMKVSAQMLLALVGAVNLVHGKQTAEEFIREKLLSTGELEDITVKIVQEAH</sequence>
<dbReference type="PANTHER" id="PTHR28160">
    <property type="entry name" value="54S RIBOSOMAL PROTEIN L15, MITOCHONDRIAL"/>
    <property type="match status" value="1"/>
</dbReference>
<dbReference type="EMBL" id="JAHMUF010000002">
    <property type="protein sequence ID" value="KAG7195891.1"/>
    <property type="molecule type" value="Genomic_DNA"/>
</dbReference>
<dbReference type="GeneID" id="66115650"/>
<dbReference type="Pfam" id="PF14622">
    <property type="entry name" value="Ribonucleas_3_3"/>
    <property type="match status" value="1"/>
</dbReference>
<dbReference type="OrthoDB" id="2281895at2759"/>
<feature type="domain" description="RNase III" evidence="1">
    <location>
        <begin position="60"/>
        <end position="197"/>
    </location>
</feature>
<evidence type="ECO:0000313" key="2">
    <source>
        <dbReference type="EMBL" id="KAG7195891.1"/>
    </source>
</evidence>
<dbReference type="PROSITE" id="PS50142">
    <property type="entry name" value="RNASE_3_2"/>
    <property type="match status" value="1"/>
</dbReference>
<proteinExistence type="predicted"/>
<dbReference type="GO" id="GO:0005762">
    <property type="term" value="C:mitochondrial large ribosomal subunit"/>
    <property type="evidence" value="ECO:0007669"/>
    <property type="project" value="InterPro"/>
</dbReference>
<dbReference type="InterPro" id="IPR036389">
    <property type="entry name" value="RNase_III_sf"/>
</dbReference>
<dbReference type="InterPro" id="IPR040030">
    <property type="entry name" value="Ribosomal_mL57"/>
</dbReference>
<evidence type="ECO:0000313" key="3">
    <source>
        <dbReference type="Proteomes" id="UP000790833"/>
    </source>
</evidence>
<dbReference type="GO" id="GO:0003735">
    <property type="term" value="F:structural constituent of ribosome"/>
    <property type="evidence" value="ECO:0007669"/>
    <property type="project" value="InterPro"/>
</dbReference>
<gene>
    <name evidence="2" type="ORF">KQ657_002276</name>
</gene>
<evidence type="ECO:0000259" key="1">
    <source>
        <dbReference type="PROSITE" id="PS50142"/>
    </source>
</evidence>
<dbReference type="SUPFAM" id="SSF69065">
    <property type="entry name" value="RNase III domain-like"/>
    <property type="match status" value="1"/>
</dbReference>
<organism evidence="2 3">
    <name type="scientific">Scheffersomyces spartinae</name>
    <dbReference type="NCBI Taxonomy" id="45513"/>
    <lineage>
        <taxon>Eukaryota</taxon>
        <taxon>Fungi</taxon>
        <taxon>Dikarya</taxon>
        <taxon>Ascomycota</taxon>
        <taxon>Saccharomycotina</taxon>
        <taxon>Pichiomycetes</taxon>
        <taxon>Debaryomycetaceae</taxon>
        <taxon>Scheffersomyces</taxon>
    </lineage>
</organism>
<dbReference type="GO" id="GO:0004525">
    <property type="term" value="F:ribonuclease III activity"/>
    <property type="evidence" value="ECO:0007669"/>
    <property type="project" value="InterPro"/>
</dbReference>
<reference evidence="2" key="1">
    <citation type="submission" date="2021-03" db="EMBL/GenBank/DDBJ databases">
        <authorList>
            <person name="Palmer J.M."/>
        </authorList>
    </citation>
    <scope>NUCLEOTIDE SEQUENCE</scope>
    <source>
        <strain evidence="2">ARV_011</strain>
    </source>
</reference>
<dbReference type="Gene3D" id="1.10.1520.10">
    <property type="entry name" value="Ribonuclease III domain"/>
    <property type="match status" value="1"/>
</dbReference>
<dbReference type="GO" id="GO:0006396">
    <property type="term" value="P:RNA processing"/>
    <property type="evidence" value="ECO:0007669"/>
    <property type="project" value="InterPro"/>
</dbReference>
<keyword evidence="3" id="KW-1185">Reference proteome</keyword>
<dbReference type="Proteomes" id="UP000790833">
    <property type="component" value="Unassembled WGS sequence"/>
</dbReference>
<accession>A0A9P7VDE4</accession>
<dbReference type="AlphaFoldDB" id="A0A9P7VDE4"/>
<dbReference type="RefSeq" id="XP_043051436.1">
    <property type="nucleotide sequence ID" value="XM_043193048.1"/>
</dbReference>
<protein>
    <recommendedName>
        <fullName evidence="1">RNase III domain-containing protein</fullName>
    </recommendedName>
</protein>
<dbReference type="PANTHER" id="PTHR28160:SF1">
    <property type="entry name" value="LARGE RIBOSOMAL SUBUNIT PROTEIN ML57"/>
    <property type="match status" value="1"/>
</dbReference>
<dbReference type="GO" id="GO:0032543">
    <property type="term" value="P:mitochondrial translation"/>
    <property type="evidence" value="ECO:0007669"/>
    <property type="project" value="InterPro"/>
</dbReference>
<name>A0A9P7VDE4_9ASCO</name>